<evidence type="ECO:0000256" key="1">
    <source>
        <dbReference type="SAM" id="Phobius"/>
    </source>
</evidence>
<protein>
    <submittedName>
        <fullName evidence="3">DUF485 domain-containing protein</fullName>
    </submittedName>
</protein>
<evidence type="ECO:0000313" key="2">
    <source>
        <dbReference type="EMBL" id="MFC2996152.1"/>
    </source>
</evidence>
<name>A0A371YP94_9GAMM</name>
<reference evidence="2" key="1">
    <citation type="journal article" date="2014" name="Int. J. Syst. Evol. Microbiol.">
        <title>Complete genome of a new Firmicutes species belonging to the dominant human colonic microbiota ('Ruminococcus bicirculans') reveals two chromosomes and a selective capacity to utilize plant glucans.</title>
        <authorList>
            <consortium name="NISC Comparative Sequencing Program"/>
            <person name="Wegmann U."/>
            <person name="Louis P."/>
            <person name="Goesmann A."/>
            <person name="Henrissat B."/>
            <person name="Duncan S.H."/>
            <person name="Flint H.J."/>
        </authorList>
    </citation>
    <scope>NUCLEOTIDE SEQUENCE</scope>
    <source>
        <strain evidence="2">KCTC 62575</strain>
    </source>
</reference>
<dbReference type="Proteomes" id="UP001595455">
    <property type="component" value="Unassembled WGS sequence"/>
</dbReference>
<keyword evidence="1" id="KW-1133">Transmembrane helix</keyword>
<evidence type="ECO:0000313" key="5">
    <source>
        <dbReference type="Proteomes" id="UP001595455"/>
    </source>
</evidence>
<dbReference type="SUPFAM" id="SSF103473">
    <property type="entry name" value="MFS general substrate transporter"/>
    <property type="match status" value="1"/>
</dbReference>
<evidence type="ECO:0000313" key="4">
    <source>
        <dbReference type="Proteomes" id="UP000240957"/>
    </source>
</evidence>
<dbReference type="EMBL" id="JBHRSF010000055">
    <property type="protein sequence ID" value="MFC2996152.1"/>
    <property type="molecule type" value="Genomic_DNA"/>
</dbReference>
<dbReference type="RefSeq" id="WP_107008595.1">
    <property type="nucleotide sequence ID" value="NZ_JBHRSF010000055.1"/>
</dbReference>
<dbReference type="GO" id="GO:0005886">
    <property type="term" value="C:plasma membrane"/>
    <property type="evidence" value="ECO:0007669"/>
    <property type="project" value="TreeGrafter"/>
</dbReference>
<dbReference type="Pfam" id="PF04341">
    <property type="entry name" value="DUF485"/>
    <property type="match status" value="1"/>
</dbReference>
<gene>
    <name evidence="2" type="ORF">ACFODO_12905</name>
    <name evidence="3" type="ORF">C9E89_012110</name>
</gene>
<dbReference type="OrthoDB" id="5297034at2"/>
<sequence length="105" mass="12148">MQNNENIEAAIIQNSQFKQMVKARNRFALYLSFSVLLIYFVFIGVASFSPQILAQTLGDRVITIGMPIAALVIILSWLITGIYIYITNQHFDRIKAQLKREYQYE</sequence>
<feature type="transmembrane region" description="Helical" evidence="1">
    <location>
        <begin position="61"/>
        <end position="86"/>
    </location>
</feature>
<dbReference type="Proteomes" id="UP000240957">
    <property type="component" value="Unassembled WGS sequence"/>
</dbReference>
<keyword evidence="1" id="KW-0472">Membrane</keyword>
<reference evidence="5" key="3">
    <citation type="journal article" date="2019" name="Int. J. Syst. Evol. Microbiol.">
        <title>The Global Catalogue of Microorganisms (GCM) 10K type strain sequencing project: providing services to taxonomists for standard genome sequencing and annotation.</title>
        <authorList>
            <consortium name="The Broad Institute Genomics Platform"/>
            <consortium name="The Broad Institute Genome Sequencing Center for Infectious Disease"/>
            <person name="Wu L."/>
            <person name="Ma J."/>
        </authorList>
    </citation>
    <scope>NUCLEOTIDE SEQUENCE [LARGE SCALE GENOMIC DNA]</scope>
    <source>
        <strain evidence="5">KCTC 62575</strain>
    </source>
</reference>
<evidence type="ECO:0000313" key="3">
    <source>
        <dbReference type="EMBL" id="RFC83288.1"/>
    </source>
</evidence>
<reference evidence="3 4" key="2">
    <citation type="submission" date="2018-08" db="EMBL/GenBank/DDBJ databases">
        <title>The draft genome of Acinetobacter sichuanensis strain WCHAc060041.</title>
        <authorList>
            <person name="Qin J."/>
            <person name="Feng Y."/>
            <person name="Zong Z."/>
        </authorList>
    </citation>
    <scope>NUCLEOTIDE SEQUENCE [LARGE SCALE GENOMIC DNA]</scope>
    <source>
        <strain evidence="3 4">WCHAc060041</strain>
    </source>
</reference>
<dbReference type="InterPro" id="IPR007436">
    <property type="entry name" value="DUF485"/>
</dbReference>
<organism evidence="3 4">
    <name type="scientific">Acinetobacter sichuanensis</name>
    <dbReference type="NCBI Taxonomy" id="2136183"/>
    <lineage>
        <taxon>Bacteria</taxon>
        <taxon>Pseudomonadati</taxon>
        <taxon>Pseudomonadota</taxon>
        <taxon>Gammaproteobacteria</taxon>
        <taxon>Moraxellales</taxon>
        <taxon>Moraxellaceae</taxon>
        <taxon>Acinetobacter</taxon>
    </lineage>
</organism>
<comment type="caution">
    <text evidence="3">The sequence shown here is derived from an EMBL/GenBank/DDBJ whole genome shotgun (WGS) entry which is preliminary data.</text>
</comment>
<dbReference type="InterPro" id="IPR036259">
    <property type="entry name" value="MFS_trans_sf"/>
</dbReference>
<dbReference type="EMBL" id="PYIX02000019">
    <property type="protein sequence ID" value="RFC83288.1"/>
    <property type="molecule type" value="Genomic_DNA"/>
</dbReference>
<reference evidence="2" key="4">
    <citation type="submission" date="2024-09" db="EMBL/GenBank/DDBJ databases">
        <authorList>
            <person name="Sun Q."/>
            <person name="Mori K."/>
        </authorList>
    </citation>
    <scope>NUCLEOTIDE SEQUENCE</scope>
    <source>
        <strain evidence="2">KCTC 62575</strain>
    </source>
</reference>
<feature type="transmembrane region" description="Helical" evidence="1">
    <location>
        <begin position="27"/>
        <end position="49"/>
    </location>
</feature>
<dbReference type="PANTHER" id="PTHR38598:SF1">
    <property type="entry name" value="INNER MEMBRANE PROTEIN YJCH"/>
    <property type="match status" value="1"/>
</dbReference>
<dbReference type="InterPro" id="IPR052959">
    <property type="entry name" value="Inner_membrane_assoc"/>
</dbReference>
<dbReference type="PANTHER" id="PTHR38598">
    <property type="entry name" value="INNER MEMBRANE PROTEIN YJCH"/>
    <property type="match status" value="1"/>
</dbReference>
<keyword evidence="1" id="KW-0812">Transmembrane</keyword>
<keyword evidence="5" id="KW-1185">Reference proteome</keyword>
<dbReference type="AlphaFoldDB" id="A0A371YP94"/>
<proteinExistence type="predicted"/>
<accession>A0A371YP94</accession>